<dbReference type="SUPFAM" id="SSF141868">
    <property type="entry name" value="EAL domain-like"/>
    <property type="match status" value="1"/>
</dbReference>
<dbReference type="AlphaFoldDB" id="A0AAW9J560"/>
<reference evidence="2" key="1">
    <citation type="submission" date="2019-11" db="EMBL/GenBank/DDBJ databases">
        <title>Characterization of Clostridium perfringens isolates from swine manure treated agricultural soils.</title>
        <authorList>
            <person name="Wushke S.T."/>
        </authorList>
    </citation>
    <scope>NUCLEOTIDE SEQUENCE</scope>
    <source>
        <strain evidence="2">X15</strain>
    </source>
</reference>
<dbReference type="GO" id="GO:0071111">
    <property type="term" value="F:cyclic-guanylate-specific phosphodiesterase activity"/>
    <property type="evidence" value="ECO:0007669"/>
    <property type="project" value="InterPro"/>
</dbReference>
<dbReference type="Pfam" id="PF00563">
    <property type="entry name" value="EAL"/>
    <property type="match status" value="1"/>
</dbReference>
<sequence length="70" mass="8133">FIDGIIIEEKSDYIINSIVELSHYLNLLVVAEGVETKEQLEYLKRISCDVIQGYYFSKPIEFDEAVNMMI</sequence>
<evidence type="ECO:0000259" key="1">
    <source>
        <dbReference type="PROSITE" id="PS50883"/>
    </source>
</evidence>
<dbReference type="PANTHER" id="PTHR33121">
    <property type="entry name" value="CYCLIC DI-GMP PHOSPHODIESTERASE PDEF"/>
    <property type="match status" value="1"/>
</dbReference>
<comment type="caution">
    <text evidence="2">The sequence shown here is derived from an EMBL/GenBank/DDBJ whole genome shotgun (WGS) entry which is preliminary data.</text>
</comment>
<dbReference type="RefSeq" id="WP_322413006.1">
    <property type="nucleotide sequence ID" value="NZ_WNVG01000682.1"/>
</dbReference>
<dbReference type="InterPro" id="IPR035919">
    <property type="entry name" value="EAL_sf"/>
</dbReference>
<gene>
    <name evidence="2" type="ORF">GNF81_17865</name>
</gene>
<feature type="domain" description="EAL" evidence="1">
    <location>
        <begin position="1"/>
        <end position="70"/>
    </location>
</feature>
<evidence type="ECO:0000313" key="3">
    <source>
        <dbReference type="Proteomes" id="UP001289066"/>
    </source>
</evidence>
<dbReference type="Gene3D" id="3.20.20.450">
    <property type="entry name" value="EAL domain"/>
    <property type="match status" value="1"/>
</dbReference>
<evidence type="ECO:0000313" key="2">
    <source>
        <dbReference type="EMBL" id="MDZ5034565.1"/>
    </source>
</evidence>
<dbReference type="PROSITE" id="PS50883">
    <property type="entry name" value="EAL"/>
    <property type="match status" value="1"/>
</dbReference>
<name>A0AAW9J560_CLOPF</name>
<dbReference type="PANTHER" id="PTHR33121:SF71">
    <property type="entry name" value="OXYGEN SENSOR PROTEIN DOSP"/>
    <property type="match status" value="1"/>
</dbReference>
<protein>
    <submittedName>
        <fullName evidence="2">EAL domain-containing protein</fullName>
    </submittedName>
</protein>
<accession>A0AAW9J560</accession>
<dbReference type="InterPro" id="IPR050706">
    <property type="entry name" value="Cyclic-di-GMP_PDE-like"/>
</dbReference>
<dbReference type="InterPro" id="IPR001633">
    <property type="entry name" value="EAL_dom"/>
</dbReference>
<dbReference type="EMBL" id="WNVG01000682">
    <property type="protein sequence ID" value="MDZ5034565.1"/>
    <property type="molecule type" value="Genomic_DNA"/>
</dbReference>
<dbReference type="Proteomes" id="UP001289066">
    <property type="component" value="Unassembled WGS sequence"/>
</dbReference>
<organism evidence="2 3">
    <name type="scientific">Clostridium perfringens</name>
    <dbReference type="NCBI Taxonomy" id="1502"/>
    <lineage>
        <taxon>Bacteria</taxon>
        <taxon>Bacillati</taxon>
        <taxon>Bacillota</taxon>
        <taxon>Clostridia</taxon>
        <taxon>Eubacteriales</taxon>
        <taxon>Clostridiaceae</taxon>
        <taxon>Clostridium</taxon>
    </lineage>
</organism>
<feature type="non-terminal residue" evidence="2">
    <location>
        <position position="1"/>
    </location>
</feature>
<proteinExistence type="predicted"/>